<reference evidence="3 4" key="1">
    <citation type="submission" date="2017-02" db="EMBL/GenBank/DDBJ databases">
        <authorList>
            <consortium name="Pathogen Informatics"/>
        </authorList>
    </citation>
    <scope>NUCLEOTIDE SEQUENCE [LARGE SCALE GENOMIC DNA]</scope>
    <source>
        <strain evidence="3 4">VRECD0157</strain>
    </source>
</reference>
<sequence length="163" mass="19115">MINMKINKRIKEIRENINLSQQKFGEKLGVSRDVISNIENNRVEVKTVFITHMCEVFSVNQEWLETGMGEIFVELSEKDKIKQVESKLKEADSNLLNTILLLTNIAISKDKLNKKEIDRNEKCIELINFFIQLTPDFQNYILQQIKELQKLQTSFIKGVKNRK</sequence>
<evidence type="ECO:0000313" key="4">
    <source>
        <dbReference type="Proteomes" id="UP000189137"/>
    </source>
</evidence>
<dbReference type="SMART" id="SM00530">
    <property type="entry name" value="HTH_XRE"/>
    <property type="match status" value="1"/>
</dbReference>
<dbReference type="EMBL" id="FUPS01000014">
    <property type="protein sequence ID" value="SJS99407.1"/>
    <property type="molecule type" value="Genomic_DNA"/>
</dbReference>
<keyword evidence="1" id="KW-0238">DNA-binding</keyword>
<proteinExistence type="predicted"/>
<evidence type="ECO:0000256" key="1">
    <source>
        <dbReference type="ARBA" id="ARBA00023125"/>
    </source>
</evidence>
<dbReference type="AlphaFoldDB" id="A0A9X8RLK4"/>
<dbReference type="PANTHER" id="PTHR46558:SF4">
    <property type="entry name" value="DNA-BIDING PHAGE PROTEIN"/>
    <property type="match status" value="1"/>
</dbReference>
<dbReference type="CDD" id="cd00093">
    <property type="entry name" value="HTH_XRE"/>
    <property type="match status" value="1"/>
</dbReference>
<gene>
    <name evidence="3" type="ORF">SAMEA3375112_03371</name>
</gene>
<dbReference type="PROSITE" id="PS50943">
    <property type="entry name" value="HTH_CROC1"/>
    <property type="match status" value="1"/>
</dbReference>
<evidence type="ECO:0000313" key="3">
    <source>
        <dbReference type="EMBL" id="SJS99407.1"/>
    </source>
</evidence>
<accession>A0A9X8RLK4</accession>
<dbReference type="RefSeq" id="WP_021402182.1">
    <property type="nucleotide sequence ID" value="NZ_CAADCK010000015.1"/>
</dbReference>
<feature type="domain" description="HTH cro/C1-type" evidence="2">
    <location>
        <begin position="10"/>
        <end position="64"/>
    </location>
</feature>
<comment type="caution">
    <text evidence="3">The sequence shown here is derived from an EMBL/GenBank/DDBJ whole genome shotgun (WGS) entry which is preliminary data.</text>
</comment>
<dbReference type="Gene3D" id="1.10.260.40">
    <property type="entry name" value="lambda repressor-like DNA-binding domains"/>
    <property type="match status" value="1"/>
</dbReference>
<dbReference type="SUPFAM" id="SSF47413">
    <property type="entry name" value="lambda repressor-like DNA-binding domains"/>
    <property type="match status" value="1"/>
</dbReference>
<dbReference type="Pfam" id="PF12844">
    <property type="entry name" value="HTH_19"/>
    <property type="match status" value="1"/>
</dbReference>
<dbReference type="Proteomes" id="UP000189137">
    <property type="component" value="Unassembled WGS sequence"/>
</dbReference>
<protein>
    <submittedName>
        <fullName evidence="3">Predicted transcriptional regulator</fullName>
    </submittedName>
</protein>
<name>A0A9X8RLK4_CLODI</name>
<organism evidence="3 4">
    <name type="scientific">Clostridioides difficile</name>
    <name type="common">Peptoclostridium difficile</name>
    <dbReference type="NCBI Taxonomy" id="1496"/>
    <lineage>
        <taxon>Bacteria</taxon>
        <taxon>Bacillati</taxon>
        <taxon>Bacillota</taxon>
        <taxon>Clostridia</taxon>
        <taxon>Peptostreptococcales</taxon>
        <taxon>Peptostreptococcaceae</taxon>
        <taxon>Clostridioides</taxon>
    </lineage>
</organism>
<dbReference type="InterPro" id="IPR001387">
    <property type="entry name" value="Cro/C1-type_HTH"/>
</dbReference>
<evidence type="ECO:0000259" key="2">
    <source>
        <dbReference type="PROSITE" id="PS50943"/>
    </source>
</evidence>
<dbReference type="GO" id="GO:0003677">
    <property type="term" value="F:DNA binding"/>
    <property type="evidence" value="ECO:0007669"/>
    <property type="project" value="UniProtKB-KW"/>
</dbReference>
<dbReference type="PANTHER" id="PTHR46558">
    <property type="entry name" value="TRACRIPTIONAL REGULATORY PROTEIN-RELATED-RELATED"/>
    <property type="match status" value="1"/>
</dbReference>
<dbReference type="InterPro" id="IPR010982">
    <property type="entry name" value="Lambda_DNA-bd_dom_sf"/>
</dbReference>